<evidence type="ECO:0000313" key="2">
    <source>
        <dbReference type="EMBL" id="TEW66719.1"/>
    </source>
</evidence>
<proteinExistence type="predicted"/>
<name>A0A4Y8AFB8_9SPHI</name>
<comment type="caution">
    <text evidence="2">The sequence shown here is derived from an EMBL/GenBank/DDBJ whole genome shotgun (WGS) entry which is preliminary data.</text>
</comment>
<dbReference type="PANTHER" id="PTHR36919:SF2">
    <property type="entry name" value="BLL6627 PROTEIN"/>
    <property type="match status" value="1"/>
</dbReference>
<organism evidence="2 3">
    <name type="scientific">Mucilaginibacter phyllosphaerae</name>
    <dbReference type="NCBI Taxonomy" id="1812349"/>
    <lineage>
        <taxon>Bacteria</taxon>
        <taxon>Pseudomonadati</taxon>
        <taxon>Bacteroidota</taxon>
        <taxon>Sphingobacteriia</taxon>
        <taxon>Sphingobacteriales</taxon>
        <taxon>Sphingobacteriaceae</taxon>
        <taxon>Mucilaginibacter</taxon>
    </lineage>
</organism>
<feature type="domain" description="DUF2147" evidence="1">
    <location>
        <begin position="58"/>
        <end position="162"/>
    </location>
</feature>
<dbReference type="InterPro" id="IPR019223">
    <property type="entry name" value="DUF2147"/>
</dbReference>
<dbReference type="Gene3D" id="2.40.128.520">
    <property type="match status" value="1"/>
</dbReference>
<sequence>MMLFICFKTIQALKSFIINNYFLMKKHLFIILLSLIYLPVKAQEIQLNSKQAGDTILGVWQTGDQKAQITITRTDSLYNGKLTNATWSIDKKVNLHLPTSLLGIYILRDLKFSGDNRWDGTIYDPKSKNTYKCYLKLDDDGTMKVRGYKGISLFGKSQYWTRIK</sequence>
<protein>
    <submittedName>
        <fullName evidence="2">DUF2147 domain-containing protein</fullName>
    </submittedName>
</protein>
<dbReference type="Pfam" id="PF09917">
    <property type="entry name" value="DUF2147"/>
    <property type="match status" value="1"/>
</dbReference>
<dbReference type="Proteomes" id="UP000297248">
    <property type="component" value="Unassembled WGS sequence"/>
</dbReference>
<gene>
    <name evidence="2" type="ORF">E2R65_09880</name>
</gene>
<dbReference type="AlphaFoldDB" id="A0A4Y8AFB8"/>
<reference evidence="2 3" key="1">
    <citation type="journal article" date="2016" name="Int. J. Syst. Evol. Microbiol.">
        <title>Proposal of Mucilaginibacter phyllosphaerae sp. nov. isolated from the phyllosphere of Galium album.</title>
        <authorList>
            <person name="Aydogan E.L."/>
            <person name="Busse H.J."/>
            <person name="Moser G."/>
            <person name="Muller C."/>
            <person name="Kampfer P."/>
            <person name="Glaeser S.P."/>
        </authorList>
    </citation>
    <scope>NUCLEOTIDE SEQUENCE [LARGE SCALE GENOMIC DNA]</scope>
    <source>
        <strain evidence="2 3">PP-F2FG21</strain>
    </source>
</reference>
<accession>A0A4Y8AFB8</accession>
<evidence type="ECO:0000259" key="1">
    <source>
        <dbReference type="Pfam" id="PF09917"/>
    </source>
</evidence>
<dbReference type="EMBL" id="SNQG01000003">
    <property type="protein sequence ID" value="TEW66719.1"/>
    <property type="molecule type" value="Genomic_DNA"/>
</dbReference>
<evidence type="ECO:0000313" key="3">
    <source>
        <dbReference type="Proteomes" id="UP000297248"/>
    </source>
</evidence>
<dbReference type="PANTHER" id="PTHR36919">
    <property type="entry name" value="BLR1215 PROTEIN"/>
    <property type="match status" value="1"/>
</dbReference>